<dbReference type="PANTHER" id="PTHR12629:SF0">
    <property type="entry name" value="DIPHOSPHOINOSITOL-POLYPHOSPHATE DIPHOSPHATASE"/>
    <property type="match status" value="1"/>
</dbReference>
<dbReference type="CDD" id="cd04666">
    <property type="entry name" value="NUDIX_DIPP2_like_Nudt4"/>
    <property type="match status" value="1"/>
</dbReference>
<dbReference type="InterPro" id="IPR047198">
    <property type="entry name" value="DDP-like_NUDIX"/>
</dbReference>
<dbReference type="AlphaFoldDB" id="A0A420DP13"/>
<dbReference type="GO" id="GO:0005737">
    <property type="term" value="C:cytoplasm"/>
    <property type="evidence" value="ECO:0007669"/>
    <property type="project" value="TreeGrafter"/>
</dbReference>
<dbReference type="OrthoDB" id="7066910at2"/>
<evidence type="ECO:0000313" key="7">
    <source>
        <dbReference type="EMBL" id="RKE96024.1"/>
    </source>
</evidence>
<comment type="caution">
    <text evidence="7">The sequence shown here is derived from an EMBL/GenBank/DDBJ whole genome shotgun (WGS) entry which is preliminary data.</text>
</comment>
<organism evidence="7 8">
    <name type="scientific">Sulfitobacter guttiformis</name>
    <dbReference type="NCBI Taxonomy" id="74349"/>
    <lineage>
        <taxon>Bacteria</taxon>
        <taxon>Pseudomonadati</taxon>
        <taxon>Pseudomonadota</taxon>
        <taxon>Alphaproteobacteria</taxon>
        <taxon>Rhodobacterales</taxon>
        <taxon>Roseobacteraceae</taxon>
        <taxon>Sulfitobacter</taxon>
    </lineage>
</organism>
<dbReference type="GO" id="GO:0016462">
    <property type="term" value="F:pyrophosphatase activity"/>
    <property type="evidence" value="ECO:0007669"/>
    <property type="project" value="InterPro"/>
</dbReference>
<feature type="domain" description="Nudix hydrolase" evidence="6">
    <location>
        <begin position="18"/>
        <end position="148"/>
    </location>
</feature>
<name>A0A420DP13_9RHOB</name>
<dbReference type="Pfam" id="PF00293">
    <property type="entry name" value="NUDIX"/>
    <property type="match status" value="1"/>
</dbReference>
<dbReference type="STRING" id="1443111.Z949_2548"/>
<evidence type="ECO:0000256" key="5">
    <source>
        <dbReference type="SAM" id="MobiDB-lite"/>
    </source>
</evidence>
<evidence type="ECO:0000256" key="2">
    <source>
        <dbReference type="ARBA" id="ARBA00022723"/>
    </source>
</evidence>
<accession>A0A420DP13</accession>
<feature type="region of interest" description="Disordered" evidence="5">
    <location>
        <begin position="147"/>
        <end position="168"/>
    </location>
</feature>
<gene>
    <name evidence="7" type="ORF">C8N30_0574</name>
</gene>
<keyword evidence="4" id="KW-0460">Magnesium</keyword>
<reference evidence="7 8" key="1">
    <citation type="submission" date="2018-09" db="EMBL/GenBank/DDBJ databases">
        <title>Genomic Encyclopedia of Archaeal and Bacterial Type Strains, Phase II (KMG-II): from individual species to whole genera.</title>
        <authorList>
            <person name="Goeker M."/>
        </authorList>
    </citation>
    <scope>NUCLEOTIDE SEQUENCE [LARGE SCALE GENOMIC DNA]</scope>
    <source>
        <strain evidence="7 8">DSM 11458</strain>
    </source>
</reference>
<sequence>MANQLPISLHGGEKGSARTQFAALCWRVRRGKVQILLITSRRRKRWIVPKGWPMDGKTPADCALTESWEEAGVVGTASDDCIGVYSYARMREGEEDVPCLAMLYPVKVKTLKTKFPERKYRRRKWVSRKKAAKLVNERELSKLINSFSPPKSALKPVDKSAEKHARPA</sequence>
<keyword evidence="2" id="KW-0479">Metal-binding</keyword>
<feature type="compositionally biased region" description="Basic and acidic residues" evidence="5">
    <location>
        <begin position="156"/>
        <end position="168"/>
    </location>
</feature>
<evidence type="ECO:0000259" key="6">
    <source>
        <dbReference type="PROSITE" id="PS51462"/>
    </source>
</evidence>
<comment type="cofactor">
    <cofactor evidence="1">
        <name>Mg(2+)</name>
        <dbReference type="ChEBI" id="CHEBI:18420"/>
    </cofactor>
</comment>
<dbReference type="PANTHER" id="PTHR12629">
    <property type="entry name" value="DIPHOSPHOINOSITOL POLYPHOSPHATE PHOSPHOHYDROLASE"/>
    <property type="match status" value="1"/>
</dbReference>
<keyword evidence="8" id="KW-1185">Reference proteome</keyword>
<keyword evidence="3" id="KW-0378">Hydrolase</keyword>
<dbReference type="SUPFAM" id="SSF55811">
    <property type="entry name" value="Nudix"/>
    <property type="match status" value="1"/>
</dbReference>
<dbReference type="RefSeq" id="WP_025062977.1">
    <property type="nucleotide sequence ID" value="NZ_RAQK01000001.1"/>
</dbReference>
<proteinExistence type="predicted"/>
<evidence type="ECO:0000313" key="8">
    <source>
        <dbReference type="Proteomes" id="UP000284407"/>
    </source>
</evidence>
<dbReference type="Gene3D" id="3.90.79.10">
    <property type="entry name" value="Nucleoside Triphosphate Pyrophosphohydrolase"/>
    <property type="match status" value="1"/>
</dbReference>
<protein>
    <submittedName>
        <fullName evidence="7">8-oxo-dGTP pyrophosphatase MutT (NUDIX family)</fullName>
    </submittedName>
</protein>
<evidence type="ECO:0000256" key="3">
    <source>
        <dbReference type="ARBA" id="ARBA00022801"/>
    </source>
</evidence>
<dbReference type="PROSITE" id="PS51462">
    <property type="entry name" value="NUDIX"/>
    <property type="match status" value="1"/>
</dbReference>
<evidence type="ECO:0000256" key="1">
    <source>
        <dbReference type="ARBA" id="ARBA00001946"/>
    </source>
</evidence>
<dbReference type="InterPro" id="IPR015797">
    <property type="entry name" value="NUDIX_hydrolase-like_dom_sf"/>
</dbReference>
<dbReference type="GO" id="GO:0046872">
    <property type="term" value="F:metal ion binding"/>
    <property type="evidence" value="ECO:0007669"/>
    <property type="project" value="UniProtKB-KW"/>
</dbReference>
<evidence type="ECO:0000256" key="4">
    <source>
        <dbReference type="ARBA" id="ARBA00022842"/>
    </source>
</evidence>
<dbReference type="EMBL" id="RAQK01000001">
    <property type="protein sequence ID" value="RKE96024.1"/>
    <property type="molecule type" value="Genomic_DNA"/>
</dbReference>
<dbReference type="Proteomes" id="UP000284407">
    <property type="component" value="Unassembled WGS sequence"/>
</dbReference>
<dbReference type="InterPro" id="IPR000086">
    <property type="entry name" value="NUDIX_hydrolase_dom"/>
</dbReference>